<evidence type="ECO:0000313" key="2">
    <source>
        <dbReference type="Proteomes" id="UP000276953"/>
    </source>
</evidence>
<dbReference type="AlphaFoldDB" id="A0A432DSL8"/>
<name>A0A432DSL8_9FLAO</name>
<accession>A0A432DSL8</accession>
<proteinExistence type="predicted"/>
<dbReference type="EMBL" id="RYFC01000003">
    <property type="protein sequence ID" value="RTZ46063.1"/>
    <property type="molecule type" value="Genomic_DNA"/>
</dbReference>
<comment type="caution">
    <text evidence="1">The sequence shown here is derived from an EMBL/GenBank/DDBJ whole genome shotgun (WGS) entry which is preliminary data.</text>
</comment>
<gene>
    <name evidence="1" type="ORF">EJ377_16175</name>
</gene>
<evidence type="ECO:0000313" key="1">
    <source>
        <dbReference type="EMBL" id="RTZ46063.1"/>
    </source>
</evidence>
<sequence>MRFESANAPINVVAANLSGSINPLSVVACVGSSPAITFIPSGAAPSGYIWMNGSQQVAGLQTLRLLFRPSPETTGRY</sequence>
<dbReference type="PROSITE" id="PS51257">
    <property type="entry name" value="PROKAR_LIPOPROTEIN"/>
    <property type="match status" value="1"/>
</dbReference>
<reference evidence="1 2" key="1">
    <citation type="submission" date="2018-12" db="EMBL/GenBank/DDBJ databases">
        <title>Draft Genome Sequence of Chryseobacterium arthrosphaerae strain ED882-96 Isolated from the Blood of a Patient with Liver Cirrhosis in Taiwan.</title>
        <authorList>
            <person name="Lin J.-N."/>
            <person name="Lai C.-H."/>
            <person name="Yang C.-H."/>
            <person name="Huang Y.-H."/>
        </authorList>
    </citation>
    <scope>NUCLEOTIDE SEQUENCE [LARGE SCALE GENOMIC DNA]</scope>
    <source>
        <strain evidence="1 2">ED882-96</strain>
    </source>
</reference>
<dbReference type="Proteomes" id="UP000276953">
    <property type="component" value="Unassembled WGS sequence"/>
</dbReference>
<protein>
    <submittedName>
        <fullName evidence="1">Uncharacterized protein</fullName>
    </submittedName>
</protein>
<organism evidence="1 2">
    <name type="scientific">Chryseobacterium arthrosphaerae</name>
    <dbReference type="NCBI Taxonomy" id="651561"/>
    <lineage>
        <taxon>Bacteria</taxon>
        <taxon>Pseudomonadati</taxon>
        <taxon>Bacteroidota</taxon>
        <taxon>Flavobacteriia</taxon>
        <taxon>Flavobacteriales</taxon>
        <taxon>Weeksellaceae</taxon>
        <taxon>Chryseobacterium group</taxon>
        <taxon>Chryseobacterium</taxon>
    </lineage>
</organism>